<evidence type="ECO:0000256" key="3">
    <source>
        <dbReference type="SAM" id="MobiDB-lite"/>
    </source>
</evidence>
<sequence>MASFKSWESDPLFSAAEVVQDSADRMESIFRMLLHDRSLLEGDPSDSKLLASIDYHERDLVTALGTTKWQLEDFERAIHLSSLSARSQLREEAVLRHKQFIRAISEQIAVVERHLGSPSRGNMDKNAHWAGLNDQDKDGFALFLSGSTYKDTQVQYDSDNSIMKRFLDSASPSGFNEKSAEIVEMRMEESEQPTLNGATHKDNHLDSIKDTKSRRVGSQYLSRLGQSSDRLEKPPREKECEFSRSGLLSRVDLLVYVRNLWLTSRRKIMTRSSTKKRKDGEVTDDHVLEIERLPLSSAVDLSQIEQGNHAWMSLTSRYFGRLAYSRRFFGWPGALQRTFPLFQLATYNSRFPVLITSWVVCTVIFVGLLVFRVT</sequence>
<proteinExistence type="predicted"/>
<evidence type="ECO:0000256" key="1">
    <source>
        <dbReference type="ARBA" id="ARBA00022927"/>
    </source>
</evidence>
<feature type="compositionally biased region" description="Basic and acidic residues" evidence="3">
    <location>
        <begin position="199"/>
        <end position="212"/>
    </location>
</feature>
<keyword evidence="4" id="KW-1133">Transmembrane helix</keyword>
<dbReference type="PANTHER" id="PTHR34949:SF2">
    <property type="entry name" value="OS05G0443700 PROTEIN"/>
    <property type="match status" value="1"/>
</dbReference>
<evidence type="ECO:0000256" key="4">
    <source>
        <dbReference type="SAM" id="Phobius"/>
    </source>
</evidence>
<feature type="transmembrane region" description="Helical" evidence="4">
    <location>
        <begin position="351"/>
        <end position="371"/>
    </location>
</feature>
<feature type="region of interest" description="Disordered" evidence="3">
    <location>
        <begin position="219"/>
        <end position="238"/>
    </location>
</feature>
<dbReference type="InterPro" id="IPR010989">
    <property type="entry name" value="SNARE"/>
</dbReference>
<dbReference type="GO" id="GO:0012505">
    <property type="term" value="C:endomembrane system"/>
    <property type="evidence" value="ECO:0007669"/>
    <property type="project" value="UniProtKB-SubCell"/>
</dbReference>
<keyword evidence="4" id="KW-0472">Membrane</keyword>
<protein>
    <recommendedName>
        <fullName evidence="5">Syntaxin 6/10/61 N-terminal domain-containing protein</fullName>
    </recommendedName>
</protein>
<accession>A0AAV7FGS2</accession>
<dbReference type="SUPFAM" id="SSF47661">
    <property type="entry name" value="t-snare proteins"/>
    <property type="match status" value="1"/>
</dbReference>
<dbReference type="Gene3D" id="1.20.58.90">
    <property type="match status" value="1"/>
</dbReference>
<keyword evidence="7" id="KW-1185">Reference proteome</keyword>
<keyword evidence="1" id="KW-0813">Transport</keyword>
<name>A0AAV7FGS2_ARIFI</name>
<reference evidence="6 7" key="1">
    <citation type="submission" date="2021-07" db="EMBL/GenBank/DDBJ databases">
        <title>The Aristolochia fimbriata genome: insights into angiosperm evolution, floral development and chemical biosynthesis.</title>
        <authorList>
            <person name="Jiao Y."/>
        </authorList>
    </citation>
    <scope>NUCLEOTIDE SEQUENCE [LARGE SCALE GENOMIC DNA]</scope>
    <source>
        <strain evidence="6">IBCAS-2021</strain>
        <tissue evidence="6">Leaf</tissue>
    </source>
</reference>
<dbReference type="InterPro" id="IPR015260">
    <property type="entry name" value="Syntaxin-6/10/61_N"/>
</dbReference>
<dbReference type="Pfam" id="PF09177">
    <property type="entry name" value="STX6_10_61_N"/>
    <property type="match status" value="1"/>
</dbReference>
<evidence type="ECO:0000313" key="7">
    <source>
        <dbReference type="Proteomes" id="UP000825729"/>
    </source>
</evidence>
<keyword evidence="4" id="KW-0812">Transmembrane</keyword>
<dbReference type="GO" id="GO:0016020">
    <property type="term" value="C:membrane"/>
    <property type="evidence" value="ECO:0007669"/>
    <property type="project" value="InterPro"/>
</dbReference>
<feature type="region of interest" description="Disordered" evidence="3">
    <location>
        <begin position="189"/>
        <end position="212"/>
    </location>
</feature>
<dbReference type="Proteomes" id="UP000825729">
    <property type="component" value="Unassembled WGS sequence"/>
</dbReference>
<gene>
    <name evidence="6" type="ORF">H6P81_003614</name>
</gene>
<keyword evidence="1" id="KW-0653">Protein transport</keyword>
<evidence type="ECO:0000259" key="5">
    <source>
        <dbReference type="Pfam" id="PF09177"/>
    </source>
</evidence>
<dbReference type="CDD" id="cd21442">
    <property type="entry name" value="SNARE_NTD_STX6-like"/>
    <property type="match status" value="1"/>
</dbReference>
<evidence type="ECO:0000313" key="6">
    <source>
        <dbReference type="EMBL" id="KAG9459106.1"/>
    </source>
</evidence>
<dbReference type="GO" id="GO:0048193">
    <property type="term" value="P:Golgi vesicle transport"/>
    <property type="evidence" value="ECO:0007669"/>
    <property type="project" value="InterPro"/>
</dbReference>
<organism evidence="6 7">
    <name type="scientific">Aristolochia fimbriata</name>
    <name type="common">White veined hardy Dutchman's pipe vine</name>
    <dbReference type="NCBI Taxonomy" id="158543"/>
    <lineage>
        <taxon>Eukaryota</taxon>
        <taxon>Viridiplantae</taxon>
        <taxon>Streptophyta</taxon>
        <taxon>Embryophyta</taxon>
        <taxon>Tracheophyta</taxon>
        <taxon>Spermatophyta</taxon>
        <taxon>Magnoliopsida</taxon>
        <taxon>Magnoliidae</taxon>
        <taxon>Piperales</taxon>
        <taxon>Aristolochiaceae</taxon>
        <taxon>Aristolochia</taxon>
    </lineage>
</organism>
<feature type="compositionally biased region" description="Basic and acidic residues" evidence="3">
    <location>
        <begin position="229"/>
        <end position="238"/>
    </location>
</feature>
<dbReference type="EMBL" id="JAINDJ010000002">
    <property type="protein sequence ID" value="KAG9459106.1"/>
    <property type="molecule type" value="Genomic_DNA"/>
</dbReference>
<dbReference type="PANTHER" id="PTHR34949">
    <property type="entry name" value="OS05G0443700 PROTEIN"/>
    <property type="match status" value="1"/>
</dbReference>
<evidence type="ECO:0000256" key="2">
    <source>
        <dbReference type="ARBA" id="ARBA00046280"/>
    </source>
</evidence>
<feature type="domain" description="Syntaxin 6/10/61 N-terminal" evidence="5">
    <location>
        <begin position="10"/>
        <end position="111"/>
    </location>
</feature>
<comment type="subcellular location">
    <subcellularLocation>
        <location evidence="2">Endomembrane system</location>
        <topology evidence="2">Single-pass type IV membrane protein</topology>
    </subcellularLocation>
</comment>
<comment type="caution">
    <text evidence="6">The sequence shown here is derived from an EMBL/GenBank/DDBJ whole genome shotgun (WGS) entry which is preliminary data.</text>
</comment>
<dbReference type="AlphaFoldDB" id="A0AAV7FGS2"/>
<dbReference type="GO" id="GO:0015031">
    <property type="term" value="P:protein transport"/>
    <property type="evidence" value="ECO:0007669"/>
    <property type="project" value="UniProtKB-KW"/>
</dbReference>
<feature type="compositionally biased region" description="Polar residues" evidence="3">
    <location>
        <begin position="219"/>
        <end position="228"/>
    </location>
</feature>